<dbReference type="SMART" id="SM00853">
    <property type="entry name" value="MutL_C"/>
    <property type="match status" value="1"/>
</dbReference>
<dbReference type="HAMAP" id="MF_00149">
    <property type="entry name" value="DNA_mis_repair"/>
    <property type="match status" value="1"/>
</dbReference>
<evidence type="ECO:0000256" key="5">
    <source>
        <dbReference type="HAMAP-Rule" id="MF_00149"/>
    </source>
</evidence>
<dbReference type="SUPFAM" id="SSF55874">
    <property type="entry name" value="ATPase domain of HSP90 chaperone/DNA topoisomerase II/histidine kinase"/>
    <property type="match status" value="1"/>
</dbReference>
<keyword evidence="4 5" id="KW-0234">DNA repair</keyword>
<dbReference type="RefSeq" id="WP_066720982.1">
    <property type="nucleotide sequence ID" value="NZ_JBHSLU010000007.1"/>
</dbReference>
<sequence length="601" mass="64293">MPVRRLDPVLVDRIAAGEVIERPAAAVKELVENAIDAGARSIAVTIRAGGRELIRVVDDGAGMTPEDLALAVERHATSKLPDGDLFAIQSLGFRGEALPSIGSVARLSIATRRHDAPQGVGLIVEAGEKGVVRPVAAAPGTRIEVSDLFAFTPARLKFLKSDRAEAQAVSEMLRRLAIAHPAIRFSLEGEHVSPFDWPAEAIGEEGQLRRLGRALGRDFPENALRLDAAREGVHVTGFAGLPTFHRGTSAGVHLAVNGRPVRDKLLLSAVRGAYADVVPSDRHPVLFLDVACDPRAVDVNVHPAKSEVRFRDPQLVRGLVVSGLKAALAQAGHRATTTGGARTLEAFRAVFAGTGNSTSPLRPTLPETPAWNAPVAGFDARPQQGFAGFAVASADARAHLAEPAPDALDRPLGAARAQLHETYIVAQTREGVVIVDQHAAHERLVYERLKAERARSGIATQPLLLPEVVELDPVDADRLNAASEDLATLGLRLEPFGPGAVLVREAPQQLAGGNLQKLVRDVADALAEHGTAGSLERRLDHVLATMACHNSVRAGRRLRPEEMDALLREMEVTPNSGQCNHGRPTYVELKLADIERLFGRR</sequence>
<dbReference type="NCBIfam" id="TIGR00585">
    <property type="entry name" value="mutl"/>
    <property type="match status" value="1"/>
</dbReference>
<dbReference type="Pfam" id="PF08676">
    <property type="entry name" value="MutL_C"/>
    <property type="match status" value="1"/>
</dbReference>
<evidence type="ECO:0000256" key="1">
    <source>
        <dbReference type="ARBA" id="ARBA00006082"/>
    </source>
</evidence>
<dbReference type="SMART" id="SM01340">
    <property type="entry name" value="DNA_mis_repair"/>
    <property type="match status" value="1"/>
</dbReference>
<dbReference type="Gene3D" id="3.30.1370.100">
    <property type="entry name" value="MutL, C-terminal domain, regulatory subdomain"/>
    <property type="match status" value="1"/>
</dbReference>
<accession>A0ABW0NWI6</accession>
<dbReference type="InterPro" id="IPR002099">
    <property type="entry name" value="MutL/Mlh/PMS"/>
</dbReference>
<dbReference type="Pfam" id="PF13589">
    <property type="entry name" value="HATPase_c_3"/>
    <property type="match status" value="1"/>
</dbReference>
<dbReference type="InterPro" id="IPR020568">
    <property type="entry name" value="Ribosomal_Su5_D2-typ_SF"/>
</dbReference>
<dbReference type="InterPro" id="IPR042120">
    <property type="entry name" value="MutL_C_dimsub"/>
</dbReference>
<dbReference type="PANTHER" id="PTHR10073">
    <property type="entry name" value="DNA MISMATCH REPAIR PROTEIN MLH, PMS, MUTL"/>
    <property type="match status" value="1"/>
</dbReference>
<dbReference type="InterPro" id="IPR013507">
    <property type="entry name" value="DNA_mismatch_S5_2-like"/>
</dbReference>
<comment type="function">
    <text evidence="5">This protein is involved in the repair of mismatches in DNA. It is required for dam-dependent methyl-directed DNA mismatch repair. May act as a 'molecular matchmaker', a protein that promotes the formation of a stable complex between two or more DNA-binding proteins in an ATP-dependent manner without itself being part of a final effector complex.</text>
</comment>
<gene>
    <name evidence="5 8" type="primary">mutL</name>
    <name evidence="8" type="ORF">ACFPN9_04040</name>
</gene>
<evidence type="ECO:0000313" key="9">
    <source>
        <dbReference type="Proteomes" id="UP001596060"/>
    </source>
</evidence>
<feature type="domain" description="DNA mismatch repair protein S5" evidence="7">
    <location>
        <begin position="211"/>
        <end position="329"/>
    </location>
</feature>
<dbReference type="NCBIfam" id="NF000953">
    <property type="entry name" value="PRK00095.2-4"/>
    <property type="match status" value="1"/>
</dbReference>
<protein>
    <recommendedName>
        <fullName evidence="2 5">DNA mismatch repair protein MutL</fullName>
    </recommendedName>
</protein>
<comment type="similarity">
    <text evidence="1 5">Belongs to the DNA mismatch repair MutL/HexB family.</text>
</comment>
<dbReference type="InterPro" id="IPR020667">
    <property type="entry name" value="DNA_mismatch_repair_MutL"/>
</dbReference>
<keyword evidence="8" id="KW-0540">Nuclease</keyword>
<name>A0ABW0NWI6_9HYPH</name>
<dbReference type="Proteomes" id="UP001596060">
    <property type="component" value="Unassembled WGS sequence"/>
</dbReference>
<organism evidence="8 9">
    <name type="scientific">Bosea massiliensis</name>
    <dbReference type="NCBI Taxonomy" id="151419"/>
    <lineage>
        <taxon>Bacteria</taxon>
        <taxon>Pseudomonadati</taxon>
        <taxon>Pseudomonadota</taxon>
        <taxon>Alphaproteobacteria</taxon>
        <taxon>Hyphomicrobiales</taxon>
        <taxon>Boseaceae</taxon>
        <taxon>Bosea</taxon>
    </lineage>
</organism>
<dbReference type="InterPro" id="IPR042121">
    <property type="entry name" value="MutL_C_regsub"/>
</dbReference>
<evidence type="ECO:0000256" key="4">
    <source>
        <dbReference type="ARBA" id="ARBA00023204"/>
    </source>
</evidence>
<dbReference type="SUPFAM" id="SSF118116">
    <property type="entry name" value="DNA mismatch repair protein MutL"/>
    <property type="match status" value="1"/>
</dbReference>
<keyword evidence="8" id="KW-0378">Hydrolase</keyword>
<proteinExistence type="inferred from homology"/>
<dbReference type="InterPro" id="IPR038973">
    <property type="entry name" value="MutL/Mlh/Pms-like"/>
</dbReference>
<evidence type="ECO:0000256" key="2">
    <source>
        <dbReference type="ARBA" id="ARBA00021975"/>
    </source>
</evidence>
<keyword evidence="9" id="KW-1185">Reference proteome</keyword>
<dbReference type="CDD" id="cd00782">
    <property type="entry name" value="MutL_Trans"/>
    <property type="match status" value="1"/>
</dbReference>
<comment type="caution">
    <text evidence="8">The sequence shown here is derived from an EMBL/GenBank/DDBJ whole genome shotgun (WGS) entry which is preliminary data.</text>
</comment>
<evidence type="ECO:0000259" key="7">
    <source>
        <dbReference type="SMART" id="SM01340"/>
    </source>
</evidence>
<keyword evidence="3 5" id="KW-0227">DNA damage</keyword>
<dbReference type="InterPro" id="IPR014790">
    <property type="entry name" value="MutL_C"/>
</dbReference>
<dbReference type="GO" id="GO:0004519">
    <property type="term" value="F:endonuclease activity"/>
    <property type="evidence" value="ECO:0007669"/>
    <property type="project" value="UniProtKB-KW"/>
</dbReference>
<dbReference type="InterPro" id="IPR037198">
    <property type="entry name" value="MutL_C_sf"/>
</dbReference>
<evidence type="ECO:0000259" key="6">
    <source>
        <dbReference type="SMART" id="SM00853"/>
    </source>
</evidence>
<dbReference type="CDD" id="cd16926">
    <property type="entry name" value="HATPase_MutL-MLH-PMS-like"/>
    <property type="match status" value="1"/>
</dbReference>
<dbReference type="Gene3D" id="3.30.1540.20">
    <property type="entry name" value="MutL, C-terminal domain, dimerisation subdomain"/>
    <property type="match status" value="1"/>
</dbReference>
<dbReference type="Gene3D" id="3.30.565.10">
    <property type="entry name" value="Histidine kinase-like ATPase, C-terminal domain"/>
    <property type="match status" value="1"/>
</dbReference>
<dbReference type="SUPFAM" id="SSF54211">
    <property type="entry name" value="Ribosomal protein S5 domain 2-like"/>
    <property type="match status" value="1"/>
</dbReference>
<dbReference type="Gene3D" id="3.30.230.10">
    <property type="match status" value="1"/>
</dbReference>
<dbReference type="InterPro" id="IPR036890">
    <property type="entry name" value="HATPase_C_sf"/>
</dbReference>
<dbReference type="Pfam" id="PF01119">
    <property type="entry name" value="DNA_mis_repair"/>
    <property type="match status" value="1"/>
</dbReference>
<evidence type="ECO:0000256" key="3">
    <source>
        <dbReference type="ARBA" id="ARBA00022763"/>
    </source>
</evidence>
<dbReference type="InterPro" id="IPR014762">
    <property type="entry name" value="DNA_mismatch_repair_CS"/>
</dbReference>
<dbReference type="InterPro" id="IPR014721">
    <property type="entry name" value="Ribsml_uS5_D2-typ_fold_subgr"/>
</dbReference>
<evidence type="ECO:0000313" key="8">
    <source>
        <dbReference type="EMBL" id="MFC5504423.1"/>
    </source>
</evidence>
<dbReference type="EMBL" id="JBHSLU010000007">
    <property type="protein sequence ID" value="MFC5504423.1"/>
    <property type="molecule type" value="Genomic_DNA"/>
</dbReference>
<keyword evidence="8" id="KW-0255">Endonuclease</keyword>
<reference evidence="9" key="1">
    <citation type="journal article" date="2019" name="Int. J. Syst. Evol. Microbiol.">
        <title>The Global Catalogue of Microorganisms (GCM) 10K type strain sequencing project: providing services to taxonomists for standard genome sequencing and annotation.</title>
        <authorList>
            <consortium name="The Broad Institute Genomics Platform"/>
            <consortium name="The Broad Institute Genome Sequencing Center for Infectious Disease"/>
            <person name="Wu L."/>
            <person name="Ma J."/>
        </authorList>
    </citation>
    <scope>NUCLEOTIDE SEQUENCE [LARGE SCALE GENOMIC DNA]</scope>
    <source>
        <strain evidence="9">CCUG 43117</strain>
    </source>
</reference>
<dbReference type="PROSITE" id="PS00058">
    <property type="entry name" value="DNA_MISMATCH_REPAIR_1"/>
    <property type="match status" value="1"/>
</dbReference>
<dbReference type="PANTHER" id="PTHR10073:SF12">
    <property type="entry name" value="DNA MISMATCH REPAIR PROTEIN MLH1"/>
    <property type="match status" value="1"/>
</dbReference>
<feature type="domain" description="MutL C-terminal dimerisation" evidence="6">
    <location>
        <begin position="415"/>
        <end position="558"/>
    </location>
</feature>